<evidence type="ECO:0000256" key="1">
    <source>
        <dbReference type="PIRNR" id="PIRNR033490"/>
    </source>
</evidence>
<dbReference type="GO" id="GO:0006402">
    <property type="term" value="P:mRNA catabolic process"/>
    <property type="evidence" value="ECO:0007669"/>
    <property type="project" value="TreeGrafter"/>
</dbReference>
<reference evidence="2 3" key="1">
    <citation type="submission" date="2018-12" db="EMBL/GenBank/DDBJ databases">
        <title>Legionella sp,whole genome shotgun sequence.</title>
        <authorList>
            <person name="Wu H."/>
        </authorList>
    </citation>
    <scope>NUCLEOTIDE SEQUENCE [LARGE SCALE GENOMIC DNA]</scope>
    <source>
        <strain evidence="3">km714</strain>
    </source>
</reference>
<dbReference type="OrthoDB" id="9808744at2"/>
<keyword evidence="1" id="KW-0540">Nuclease</keyword>
<dbReference type="GO" id="GO:0004521">
    <property type="term" value="F:RNA endonuclease activity"/>
    <property type="evidence" value="ECO:0007669"/>
    <property type="project" value="TreeGrafter"/>
</dbReference>
<dbReference type="PANTHER" id="PTHR33988">
    <property type="entry name" value="ENDORIBONUCLEASE MAZF-RELATED"/>
    <property type="match status" value="1"/>
</dbReference>
<proteinExistence type="inferred from homology"/>
<keyword evidence="3" id="KW-1185">Reference proteome</keyword>
<comment type="caution">
    <text evidence="2">The sequence shown here is derived from an EMBL/GenBank/DDBJ whole genome shotgun (WGS) entry which is preliminary data.</text>
</comment>
<name>A0A3S0WQH8_9GAMM</name>
<gene>
    <name evidence="2" type="ORF">EKM59_11190</name>
</gene>
<protein>
    <recommendedName>
        <fullName evidence="1">mRNA interferase</fullName>
        <ecNumber evidence="1">3.1.-.-</ecNumber>
    </recommendedName>
</protein>
<dbReference type="Proteomes" id="UP000288012">
    <property type="component" value="Unassembled WGS sequence"/>
</dbReference>
<evidence type="ECO:0000313" key="3">
    <source>
        <dbReference type="Proteomes" id="UP000288012"/>
    </source>
</evidence>
<sequence length="112" mass="12812">MDMVKIKRFDVFLVNLDPTIGSEITKTRPAVIISPDSMNLSRLKTVIIAPMTSTIKDNFPTRILTEFKDKKGQIALDQLRSIDRTRILKKLGVIEKKDQNKVLDLLSIIFQK</sequence>
<dbReference type="EC" id="3.1.-.-" evidence="1"/>
<dbReference type="InterPro" id="IPR003477">
    <property type="entry name" value="PemK-like"/>
</dbReference>
<dbReference type="PIRSF" id="PIRSF033490">
    <property type="entry name" value="MazF"/>
    <property type="match status" value="1"/>
</dbReference>
<organism evidence="2 3">
    <name type="scientific">Legionella septentrionalis</name>
    <dbReference type="NCBI Taxonomy" id="2498109"/>
    <lineage>
        <taxon>Bacteria</taxon>
        <taxon>Pseudomonadati</taxon>
        <taxon>Pseudomonadota</taxon>
        <taxon>Gammaproteobacteria</taxon>
        <taxon>Legionellales</taxon>
        <taxon>Legionellaceae</taxon>
        <taxon>Legionella</taxon>
    </lineage>
</organism>
<dbReference type="InterPro" id="IPR011067">
    <property type="entry name" value="Plasmid_toxin/cell-grow_inhib"/>
</dbReference>
<dbReference type="AlphaFoldDB" id="A0A3S0WQH8"/>
<dbReference type="GO" id="GO:0016075">
    <property type="term" value="P:rRNA catabolic process"/>
    <property type="evidence" value="ECO:0007669"/>
    <property type="project" value="TreeGrafter"/>
</dbReference>
<dbReference type="Gene3D" id="2.30.30.110">
    <property type="match status" value="1"/>
</dbReference>
<dbReference type="PANTHER" id="PTHR33988:SF2">
    <property type="entry name" value="ENDORIBONUCLEASE MAZF"/>
    <property type="match status" value="1"/>
</dbReference>
<dbReference type="EMBL" id="RZGR01000048">
    <property type="protein sequence ID" value="RUQ79571.1"/>
    <property type="molecule type" value="Genomic_DNA"/>
</dbReference>
<dbReference type="Pfam" id="PF02452">
    <property type="entry name" value="PemK_toxin"/>
    <property type="match status" value="1"/>
</dbReference>
<accession>A0A3S0WQH8</accession>
<keyword evidence="1" id="KW-0255">Endonuclease</keyword>
<comment type="similarity">
    <text evidence="1">Belongs to the PemK/MazF family.</text>
</comment>
<dbReference type="GO" id="GO:0016787">
    <property type="term" value="F:hydrolase activity"/>
    <property type="evidence" value="ECO:0007669"/>
    <property type="project" value="UniProtKB-KW"/>
</dbReference>
<evidence type="ECO:0000313" key="2">
    <source>
        <dbReference type="EMBL" id="RUQ79571.1"/>
    </source>
</evidence>
<dbReference type="GO" id="GO:0003677">
    <property type="term" value="F:DNA binding"/>
    <property type="evidence" value="ECO:0007669"/>
    <property type="project" value="InterPro"/>
</dbReference>
<dbReference type="SUPFAM" id="SSF50118">
    <property type="entry name" value="Cell growth inhibitor/plasmid maintenance toxic component"/>
    <property type="match status" value="1"/>
</dbReference>
<comment type="function">
    <text evidence="1">Toxic component of a type II toxin-antitoxin (TA) system.</text>
</comment>
<keyword evidence="1" id="KW-0378">Hydrolase</keyword>